<evidence type="ECO:0000313" key="2">
    <source>
        <dbReference type="EMBL" id="QNE73598.1"/>
    </source>
</evidence>
<gene>
    <name evidence="2" type="ORF">F0344_02275</name>
</gene>
<sequence>MGRTRATRKSLPQAASVLLPALARPVSTGPVSTAGTGSPGTGRTALHGHG</sequence>
<dbReference type="AlphaFoldDB" id="A0A7G7BE33"/>
<name>A0A7G7BE33_9ACTN</name>
<dbReference type="KEGG" id="sfiy:F0344_02275"/>
<accession>A0A7G7BE33</accession>
<proteinExistence type="predicted"/>
<evidence type="ECO:0000313" key="3">
    <source>
        <dbReference type="Proteomes" id="UP000515307"/>
    </source>
</evidence>
<reference evidence="3" key="1">
    <citation type="submission" date="2019-10" db="EMBL/GenBank/DDBJ databases">
        <title>Antimicrobial potential of Antarctic Bacteria.</title>
        <authorList>
            <person name="Benaud N."/>
            <person name="Edwards R.J."/>
            <person name="Ferrari B.C."/>
        </authorList>
    </citation>
    <scope>NUCLEOTIDE SEQUENCE [LARGE SCALE GENOMIC DNA]</scope>
    <source>
        <strain evidence="3">NBSH44</strain>
    </source>
</reference>
<feature type="region of interest" description="Disordered" evidence="1">
    <location>
        <begin position="1"/>
        <end position="50"/>
    </location>
</feature>
<dbReference type="RefSeq" id="WP_185297165.1">
    <property type="nucleotide sequence ID" value="NZ_CP045702.1"/>
</dbReference>
<evidence type="ECO:0000256" key="1">
    <source>
        <dbReference type="SAM" id="MobiDB-lite"/>
    </source>
</evidence>
<keyword evidence="3" id="KW-1185">Reference proteome</keyword>
<dbReference type="Proteomes" id="UP000515307">
    <property type="component" value="Chromosome"/>
</dbReference>
<organism evidence="2 3">
    <name type="scientific">Streptomyces finlayi</name>
    <dbReference type="NCBI Taxonomy" id="67296"/>
    <lineage>
        <taxon>Bacteria</taxon>
        <taxon>Bacillati</taxon>
        <taxon>Actinomycetota</taxon>
        <taxon>Actinomycetes</taxon>
        <taxon>Kitasatosporales</taxon>
        <taxon>Streptomycetaceae</taxon>
        <taxon>Streptomyces</taxon>
    </lineage>
</organism>
<dbReference type="EMBL" id="CP045702">
    <property type="protein sequence ID" value="QNE73598.1"/>
    <property type="molecule type" value="Genomic_DNA"/>
</dbReference>
<protein>
    <submittedName>
        <fullName evidence="2">Uncharacterized protein</fullName>
    </submittedName>
</protein>